<protein>
    <submittedName>
        <fullName evidence="1">Uncharacterized protein</fullName>
    </submittedName>
</protein>
<gene>
    <name evidence="1" type="ORF">BN8_03031</name>
</gene>
<evidence type="ECO:0000313" key="2">
    <source>
        <dbReference type="Proteomes" id="UP000009309"/>
    </source>
</evidence>
<dbReference type="STRING" id="1185876.BN8_03031"/>
<organism evidence="1 2">
    <name type="scientific">Fibrisoma limi BUZ 3</name>
    <dbReference type="NCBI Taxonomy" id="1185876"/>
    <lineage>
        <taxon>Bacteria</taxon>
        <taxon>Pseudomonadati</taxon>
        <taxon>Bacteroidota</taxon>
        <taxon>Cytophagia</taxon>
        <taxon>Cytophagales</taxon>
        <taxon>Spirosomataceae</taxon>
        <taxon>Fibrisoma</taxon>
    </lineage>
</organism>
<evidence type="ECO:0000313" key="1">
    <source>
        <dbReference type="EMBL" id="CCH53899.1"/>
    </source>
</evidence>
<dbReference type="AlphaFoldDB" id="I2GJ24"/>
<proteinExistence type="predicted"/>
<reference evidence="1 2" key="1">
    <citation type="journal article" date="2012" name="J. Bacteriol.">
        <title>Genome Sequence of the Filamentous Bacterium Fibrisoma limi BUZ 3T.</title>
        <authorList>
            <person name="Filippini M."/>
            <person name="Qi W."/>
            <person name="Jaenicke S."/>
            <person name="Goesmann A."/>
            <person name="Smits T.H."/>
            <person name="Bagheri H.C."/>
        </authorList>
    </citation>
    <scope>NUCLEOTIDE SEQUENCE [LARGE SCALE GENOMIC DNA]</scope>
    <source>
        <strain evidence="2">BUZ 3T</strain>
    </source>
</reference>
<dbReference type="EMBL" id="CAIT01000006">
    <property type="protein sequence ID" value="CCH53899.1"/>
    <property type="molecule type" value="Genomic_DNA"/>
</dbReference>
<name>I2GJ24_9BACT</name>
<keyword evidence="2" id="KW-1185">Reference proteome</keyword>
<comment type="caution">
    <text evidence="1">The sequence shown here is derived from an EMBL/GenBank/DDBJ whole genome shotgun (WGS) entry which is preliminary data.</text>
</comment>
<accession>I2GJ24</accession>
<sequence>MNEMYYFSTLYGQIEFVGQAGANVGATINSAIGAACKKKQVHKNS</sequence>
<dbReference type="Proteomes" id="UP000009309">
    <property type="component" value="Unassembled WGS sequence"/>
</dbReference>